<dbReference type="PANTHER" id="PTHR30007:SF1">
    <property type="entry name" value="BLR1914 PROTEIN"/>
    <property type="match status" value="1"/>
</dbReference>
<organism evidence="2 3">
    <name type="scientific">Kitasatospora arboriphila</name>
    <dbReference type="NCBI Taxonomy" id="258052"/>
    <lineage>
        <taxon>Bacteria</taxon>
        <taxon>Bacillati</taxon>
        <taxon>Actinomycetota</taxon>
        <taxon>Actinomycetes</taxon>
        <taxon>Kitasatosporales</taxon>
        <taxon>Streptomycetaceae</taxon>
        <taxon>Kitasatospora</taxon>
    </lineage>
</organism>
<name>A0ABP4DW46_9ACTN</name>
<accession>A0ABP4DW46</accession>
<dbReference type="Proteomes" id="UP001499987">
    <property type="component" value="Unassembled WGS sequence"/>
</dbReference>
<comment type="caution">
    <text evidence="2">The sequence shown here is derived from an EMBL/GenBank/DDBJ whole genome shotgun (WGS) entry which is preliminary data.</text>
</comment>
<protein>
    <recommendedName>
        <fullName evidence="1">Transposase IS4-like domain-containing protein</fullName>
    </recommendedName>
</protein>
<dbReference type="NCBIfam" id="NF033580">
    <property type="entry name" value="transpos_IS5_3"/>
    <property type="match status" value="1"/>
</dbReference>
<proteinExistence type="predicted"/>
<sequence>MITDANGIPLAFTLTGGNRNDVTQLIPLLEAVPPVRGKQGRPRRRPDVVLADRGYDHDKYRRLVWGLGVRLLIARRNTEHGSGLGTQRWVVERAFALLHHFRRLRIRWEVRDDIHEAFLSLGCALICWRRLTSADRTS</sequence>
<dbReference type="EMBL" id="BAAALD010000007">
    <property type="protein sequence ID" value="GAA1073178.1"/>
    <property type="molecule type" value="Genomic_DNA"/>
</dbReference>
<evidence type="ECO:0000313" key="3">
    <source>
        <dbReference type="Proteomes" id="UP001499987"/>
    </source>
</evidence>
<feature type="domain" description="Transposase IS4-like" evidence="1">
    <location>
        <begin position="2"/>
        <end position="125"/>
    </location>
</feature>
<dbReference type="InterPro" id="IPR002559">
    <property type="entry name" value="Transposase_11"/>
</dbReference>
<dbReference type="PANTHER" id="PTHR30007">
    <property type="entry name" value="PHP DOMAIN PROTEIN"/>
    <property type="match status" value="1"/>
</dbReference>
<reference evidence="3" key="1">
    <citation type="journal article" date="2019" name="Int. J. Syst. Evol. Microbiol.">
        <title>The Global Catalogue of Microorganisms (GCM) 10K type strain sequencing project: providing services to taxonomists for standard genome sequencing and annotation.</title>
        <authorList>
            <consortium name="The Broad Institute Genomics Platform"/>
            <consortium name="The Broad Institute Genome Sequencing Center for Infectious Disease"/>
            <person name="Wu L."/>
            <person name="Ma J."/>
        </authorList>
    </citation>
    <scope>NUCLEOTIDE SEQUENCE [LARGE SCALE GENOMIC DNA]</scope>
    <source>
        <strain evidence="3">JCM 13002</strain>
    </source>
</reference>
<evidence type="ECO:0000313" key="2">
    <source>
        <dbReference type="EMBL" id="GAA1073178.1"/>
    </source>
</evidence>
<keyword evidence="3" id="KW-1185">Reference proteome</keyword>
<gene>
    <name evidence="2" type="ORF">GCM10009663_11400</name>
</gene>
<dbReference type="Pfam" id="PF01609">
    <property type="entry name" value="DDE_Tnp_1"/>
    <property type="match status" value="1"/>
</dbReference>
<evidence type="ECO:0000259" key="1">
    <source>
        <dbReference type="Pfam" id="PF01609"/>
    </source>
</evidence>